<comment type="similarity">
    <text evidence="2">Belongs to the HEXIM family.</text>
</comment>
<dbReference type="Proteomes" id="UP000694392">
    <property type="component" value="Unplaced"/>
</dbReference>
<evidence type="ECO:0000256" key="6">
    <source>
        <dbReference type="ARBA" id="ARBA00023163"/>
    </source>
</evidence>
<proteinExistence type="inferred from homology"/>
<reference evidence="9" key="2">
    <citation type="submission" date="2025-09" db="UniProtKB">
        <authorList>
            <consortium name="Ensembl"/>
        </authorList>
    </citation>
    <scope>IDENTIFICATION</scope>
</reference>
<evidence type="ECO:0000256" key="2">
    <source>
        <dbReference type="ARBA" id="ARBA00008409"/>
    </source>
</evidence>
<organism evidence="9 10">
    <name type="scientific">Sphenodon punctatus</name>
    <name type="common">Tuatara</name>
    <name type="synonym">Hatteria punctata</name>
    <dbReference type="NCBI Taxonomy" id="8508"/>
    <lineage>
        <taxon>Eukaryota</taxon>
        <taxon>Metazoa</taxon>
        <taxon>Chordata</taxon>
        <taxon>Craniata</taxon>
        <taxon>Vertebrata</taxon>
        <taxon>Euteleostomi</taxon>
        <taxon>Lepidosauria</taxon>
        <taxon>Sphenodontia</taxon>
        <taxon>Sphenodontidae</taxon>
        <taxon>Sphenodon</taxon>
    </lineage>
</organism>
<evidence type="ECO:0000256" key="1">
    <source>
        <dbReference type="ARBA" id="ARBA00004123"/>
    </source>
</evidence>
<keyword evidence="7" id="KW-0539">Nucleus</keyword>
<evidence type="ECO:0000256" key="7">
    <source>
        <dbReference type="ARBA" id="ARBA00023242"/>
    </source>
</evidence>
<dbReference type="GO" id="GO:0005829">
    <property type="term" value="C:cytosol"/>
    <property type="evidence" value="ECO:0007669"/>
    <property type="project" value="Ensembl"/>
</dbReference>
<protein>
    <submittedName>
        <fullName evidence="9">HEXIM P-TEFb complex subunit 2</fullName>
    </submittedName>
</protein>
<feature type="compositionally biased region" description="Basic and acidic residues" evidence="8">
    <location>
        <begin position="100"/>
        <end position="111"/>
    </location>
</feature>
<dbReference type="GeneTree" id="ENSGT00390000002808"/>
<feature type="region of interest" description="Disordered" evidence="8">
    <location>
        <begin position="146"/>
        <end position="185"/>
    </location>
</feature>
<dbReference type="GO" id="GO:0000122">
    <property type="term" value="P:negative regulation of transcription by RNA polymerase II"/>
    <property type="evidence" value="ECO:0007669"/>
    <property type="project" value="Ensembl"/>
</dbReference>
<dbReference type="PANTHER" id="PTHR13469:SF3">
    <property type="entry name" value="PROTEIN HEXIM2"/>
    <property type="match status" value="1"/>
</dbReference>
<evidence type="ECO:0000256" key="4">
    <source>
        <dbReference type="ARBA" id="ARBA00023015"/>
    </source>
</evidence>
<gene>
    <name evidence="9" type="primary">HEXIM2</name>
</gene>
<evidence type="ECO:0000313" key="9">
    <source>
        <dbReference type="Ensembl" id="ENSSPUP00000013715.1"/>
    </source>
</evidence>
<dbReference type="GO" id="GO:0097322">
    <property type="term" value="F:7SK snRNA binding"/>
    <property type="evidence" value="ECO:0007669"/>
    <property type="project" value="Ensembl"/>
</dbReference>
<keyword evidence="3" id="KW-0678">Repressor</keyword>
<dbReference type="AlphaFoldDB" id="A0A8D0H032"/>
<evidence type="ECO:0000256" key="8">
    <source>
        <dbReference type="SAM" id="MobiDB-lite"/>
    </source>
</evidence>
<evidence type="ECO:0000256" key="5">
    <source>
        <dbReference type="ARBA" id="ARBA00023054"/>
    </source>
</evidence>
<dbReference type="PANTHER" id="PTHR13469">
    <property type="entry name" value="HEXAMETHYLENE BISACETAMIDE INDUCIBLE 1"/>
    <property type="match status" value="1"/>
</dbReference>
<dbReference type="Pfam" id="PF15313">
    <property type="entry name" value="HEXIM"/>
    <property type="match status" value="1"/>
</dbReference>
<evidence type="ECO:0000313" key="10">
    <source>
        <dbReference type="Proteomes" id="UP000694392"/>
    </source>
</evidence>
<feature type="compositionally biased region" description="Basic residues" evidence="8">
    <location>
        <begin position="79"/>
        <end position="94"/>
    </location>
</feature>
<name>A0A8D0H032_SPHPU</name>
<dbReference type="GO" id="GO:0004861">
    <property type="term" value="F:cyclin-dependent protein serine/threonine kinase inhibitor activity"/>
    <property type="evidence" value="ECO:0007669"/>
    <property type="project" value="Ensembl"/>
</dbReference>
<sequence>MLPVYRPPRPRGASPPCQMANPTLNSEAQDSASMISFSDENPPPNPTSDNGGLWPIKKGEFSPNESQSDGEGSVGFQERKKHRRRPSKRRRPWKPYHNLNWEEKQQVDKKQSQRASRIQAEMFAKGHPVAPYNTTQFLMEDHNQEEPDLKIGLSPKRAAIKSDETSEEDFMELEGSNRIGPDGTEKQPLGTIQGNLLFSVPGLLPPCSYRHILVNNI</sequence>
<evidence type="ECO:0000256" key="3">
    <source>
        <dbReference type="ARBA" id="ARBA00022491"/>
    </source>
</evidence>
<accession>A0A8D0H032</accession>
<reference evidence="9" key="1">
    <citation type="submission" date="2025-08" db="UniProtKB">
        <authorList>
            <consortium name="Ensembl"/>
        </authorList>
    </citation>
    <scope>IDENTIFICATION</scope>
</reference>
<keyword evidence="10" id="KW-1185">Reference proteome</keyword>
<dbReference type="Ensembl" id="ENSSPUT00000014627.1">
    <property type="protein sequence ID" value="ENSSPUP00000013715.1"/>
    <property type="gene ID" value="ENSSPUG00000010568.1"/>
</dbReference>
<keyword evidence="6" id="KW-0804">Transcription</keyword>
<dbReference type="GO" id="GO:0042802">
    <property type="term" value="F:identical protein binding"/>
    <property type="evidence" value="ECO:0007669"/>
    <property type="project" value="Ensembl"/>
</dbReference>
<keyword evidence="5" id="KW-0175">Coiled coil</keyword>
<dbReference type="InterPro" id="IPR024872">
    <property type="entry name" value="HEXIM"/>
</dbReference>
<dbReference type="GO" id="GO:0016607">
    <property type="term" value="C:nuclear speck"/>
    <property type="evidence" value="ECO:0007669"/>
    <property type="project" value="Ensembl"/>
</dbReference>
<comment type="subcellular location">
    <subcellularLocation>
        <location evidence="1">Nucleus</location>
    </subcellularLocation>
</comment>
<keyword evidence="4" id="KW-0805">Transcription regulation</keyword>
<dbReference type="GO" id="GO:0010972">
    <property type="term" value="P:negative regulation of G2/M transition of mitotic cell cycle"/>
    <property type="evidence" value="ECO:0007669"/>
    <property type="project" value="Ensembl"/>
</dbReference>
<feature type="compositionally biased region" description="Polar residues" evidence="8">
    <location>
        <begin position="20"/>
        <end position="39"/>
    </location>
</feature>
<feature type="region of interest" description="Disordered" evidence="8">
    <location>
        <begin position="1"/>
        <end position="112"/>
    </location>
</feature>